<sequence>MSVARSCVAGRRSAKSISRGRTSCIVFEAVTSGQRGLLAIKDVVVQGHQCSLPVRQKAFRERRLQSIQSVNLPPPPPRSLRIYHRAADTLKCARDIMLEWLC</sequence>
<dbReference type="EMBL" id="CADEAL010004214">
    <property type="protein sequence ID" value="CAB1454473.1"/>
    <property type="molecule type" value="Genomic_DNA"/>
</dbReference>
<accession>A0A9N7VNX6</accession>
<reference evidence="1" key="1">
    <citation type="submission" date="2020-03" db="EMBL/GenBank/DDBJ databases">
        <authorList>
            <person name="Weist P."/>
        </authorList>
    </citation>
    <scope>NUCLEOTIDE SEQUENCE</scope>
</reference>
<evidence type="ECO:0000313" key="2">
    <source>
        <dbReference type="Proteomes" id="UP001153269"/>
    </source>
</evidence>
<protein>
    <submittedName>
        <fullName evidence="1">Uncharacterized protein</fullName>
    </submittedName>
</protein>
<dbReference type="AlphaFoldDB" id="A0A9N7VNX6"/>
<name>A0A9N7VNX6_PLEPL</name>
<organism evidence="1 2">
    <name type="scientific">Pleuronectes platessa</name>
    <name type="common">European plaice</name>
    <dbReference type="NCBI Taxonomy" id="8262"/>
    <lineage>
        <taxon>Eukaryota</taxon>
        <taxon>Metazoa</taxon>
        <taxon>Chordata</taxon>
        <taxon>Craniata</taxon>
        <taxon>Vertebrata</taxon>
        <taxon>Euteleostomi</taxon>
        <taxon>Actinopterygii</taxon>
        <taxon>Neopterygii</taxon>
        <taxon>Teleostei</taxon>
        <taxon>Neoteleostei</taxon>
        <taxon>Acanthomorphata</taxon>
        <taxon>Carangaria</taxon>
        <taxon>Pleuronectiformes</taxon>
        <taxon>Pleuronectoidei</taxon>
        <taxon>Pleuronectidae</taxon>
        <taxon>Pleuronectes</taxon>
    </lineage>
</organism>
<dbReference type="Proteomes" id="UP001153269">
    <property type="component" value="Unassembled WGS sequence"/>
</dbReference>
<comment type="caution">
    <text evidence="1">The sequence shown here is derived from an EMBL/GenBank/DDBJ whole genome shotgun (WGS) entry which is preliminary data.</text>
</comment>
<evidence type="ECO:0000313" key="1">
    <source>
        <dbReference type="EMBL" id="CAB1454473.1"/>
    </source>
</evidence>
<keyword evidence="2" id="KW-1185">Reference proteome</keyword>
<proteinExistence type="predicted"/>
<gene>
    <name evidence="1" type="ORF">PLEPLA_LOCUS42239</name>
</gene>